<dbReference type="InterPro" id="IPR013078">
    <property type="entry name" value="His_Pase_superF_clade-1"/>
</dbReference>
<reference evidence="2 3" key="1">
    <citation type="submission" date="2023-06" db="EMBL/GenBank/DDBJ databases">
        <title>Sporosarcina sp. nov., isolated from Korean traditional fermented seafood 'Jeotgal'.</title>
        <authorList>
            <person name="Yang A.I."/>
            <person name="Shin N.-R."/>
        </authorList>
    </citation>
    <scope>NUCLEOTIDE SEQUENCE [LARGE SCALE GENOMIC DNA]</scope>
    <source>
        <strain evidence="2 3">KCTC13119</strain>
    </source>
</reference>
<evidence type="ECO:0000313" key="3">
    <source>
        <dbReference type="Proteomes" id="UP001282284"/>
    </source>
</evidence>
<dbReference type="PANTHER" id="PTHR46517">
    <property type="entry name" value="FRUCTOSE-2,6-BISPHOSPHATASE TIGAR"/>
    <property type="match status" value="1"/>
</dbReference>
<dbReference type="GO" id="GO:0016787">
    <property type="term" value="F:hydrolase activity"/>
    <property type="evidence" value="ECO:0007669"/>
    <property type="project" value="UniProtKB-KW"/>
</dbReference>
<dbReference type="PANTHER" id="PTHR46517:SF1">
    <property type="entry name" value="FRUCTOSE-2,6-BISPHOSPHATASE TIGAR"/>
    <property type="match status" value="1"/>
</dbReference>
<dbReference type="InterPro" id="IPR051695">
    <property type="entry name" value="Phosphoglycerate_Mutase"/>
</dbReference>
<sequence>MIYVIRHGQTDLNIERKMQGRMGLPLNEYGLEQAHGLRNELKDIHFDVVFSSPQERAIQTAEIVTGLKAIIDERLDVYDLGEADRVPINEVKMSGPLPDTNVYKGVEDPNCFVKRIFGFMKELENKYSKRELNILISGHRCTTGCMGAFFEGIPTDGNILRFSSDTGYYRTYTFKSRELNSK</sequence>
<dbReference type="InterPro" id="IPR029033">
    <property type="entry name" value="His_PPase_superfam"/>
</dbReference>
<dbReference type="RefSeq" id="WP_317944889.1">
    <property type="nucleotide sequence ID" value="NZ_JAUBDI010000012.1"/>
</dbReference>
<dbReference type="EC" id="3.1.3.-" evidence="2"/>
<keyword evidence="1 2" id="KW-0378">Hydrolase</keyword>
<dbReference type="SMART" id="SM00855">
    <property type="entry name" value="PGAM"/>
    <property type="match status" value="1"/>
</dbReference>
<protein>
    <submittedName>
        <fullName evidence="2">Histidine phosphatase family protein</fullName>
        <ecNumber evidence="2">3.1.3.-</ecNumber>
    </submittedName>
</protein>
<evidence type="ECO:0000313" key="2">
    <source>
        <dbReference type="EMBL" id="MDW0114097.1"/>
    </source>
</evidence>
<gene>
    <name evidence="2" type="ORF">QT711_12945</name>
</gene>
<organism evidence="2 3">
    <name type="scientific">Sporosarcina saromensis</name>
    <dbReference type="NCBI Taxonomy" id="359365"/>
    <lineage>
        <taxon>Bacteria</taxon>
        <taxon>Bacillati</taxon>
        <taxon>Bacillota</taxon>
        <taxon>Bacilli</taxon>
        <taxon>Bacillales</taxon>
        <taxon>Caryophanaceae</taxon>
        <taxon>Sporosarcina</taxon>
    </lineage>
</organism>
<dbReference type="SUPFAM" id="SSF53254">
    <property type="entry name" value="Phosphoglycerate mutase-like"/>
    <property type="match status" value="1"/>
</dbReference>
<dbReference type="CDD" id="cd07067">
    <property type="entry name" value="HP_PGM_like"/>
    <property type="match status" value="1"/>
</dbReference>
<evidence type="ECO:0000256" key="1">
    <source>
        <dbReference type="ARBA" id="ARBA00022801"/>
    </source>
</evidence>
<dbReference type="EMBL" id="JAUBDI010000012">
    <property type="protein sequence ID" value="MDW0114097.1"/>
    <property type="molecule type" value="Genomic_DNA"/>
</dbReference>
<dbReference type="PROSITE" id="PS00175">
    <property type="entry name" value="PG_MUTASE"/>
    <property type="match status" value="1"/>
</dbReference>
<keyword evidence="3" id="KW-1185">Reference proteome</keyword>
<proteinExistence type="predicted"/>
<dbReference type="InterPro" id="IPR001345">
    <property type="entry name" value="PG/BPGM_mutase_AS"/>
</dbReference>
<dbReference type="Gene3D" id="3.40.50.1240">
    <property type="entry name" value="Phosphoglycerate mutase-like"/>
    <property type="match status" value="1"/>
</dbReference>
<name>A0ABU4GER4_9BACL</name>
<comment type="caution">
    <text evidence="2">The sequence shown here is derived from an EMBL/GenBank/DDBJ whole genome shotgun (WGS) entry which is preliminary data.</text>
</comment>
<dbReference type="Proteomes" id="UP001282284">
    <property type="component" value="Unassembled WGS sequence"/>
</dbReference>
<accession>A0ABU4GER4</accession>
<dbReference type="Pfam" id="PF00300">
    <property type="entry name" value="His_Phos_1"/>
    <property type="match status" value="1"/>
</dbReference>